<gene>
    <name evidence="3" type="ORF">LTR09_001582</name>
</gene>
<comment type="caution">
    <text evidence="3">The sequence shown here is derived from an EMBL/GenBank/DDBJ whole genome shotgun (WGS) entry which is preliminary data.</text>
</comment>
<feature type="transmembrane region" description="Helical" evidence="1">
    <location>
        <begin position="149"/>
        <end position="168"/>
    </location>
</feature>
<name>A0AAJ0GH08_9PEZI</name>
<dbReference type="PANTHER" id="PTHR34502">
    <property type="entry name" value="DUF6594 DOMAIN-CONTAINING PROTEIN-RELATED"/>
    <property type="match status" value="1"/>
</dbReference>
<dbReference type="AlphaFoldDB" id="A0AAJ0GH08"/>
<reference evidence="3" key="1">
    <citation type="submission" date="2023-04" db="EMBL/GenBank/DDBJ databases">
        <title>Black Yeasts Isolated from many extreme environments.</title>
        <authorList>
            <person name="Coleine C."/>
            <person name="Stajich J.E."/>
            <person name="Selbmann L."/>
        </authorList>
    </citation>
    <scope>NUCLEOTIDE SEQUENCE</scope>
    <source>
        <strain evidence="3">CCFEE 5312</strain>
    </source>
</reference>
<evidence type="ECO:0000313" key="3">
    <source>
        <dbReference type="EMBL" id="KAK3057398.1"/>
    </source>
</evidence>
<dbReference type="PANTHER" id="PTHR34502:SF4">
    <property type="entry name" value="DUF6594 DOMAIN-CONTAINING PROTEIN"/>
    <property type="match status" value="1"/>
</dbReference>
<keyword evidence="4" id="KW-1185">Reference proteome</keyword>
<evidence type="ECO:0000259" key="2">
    <source>
        <dbReference type="Pfam" id="PF20237"/>
    </source>
</evidence>
<protein>
    <recommendedName>
        <fullName evidence="2">DUF6594 domain-containing protein</fullName>
    </recommendedName>
</protein>
<keyword evidence="1" id="KW-0472">Membrane</keyword>
<dbReference type="InterPro" id="IPR046529">
    <property type="entry name" value="DUF6594"/>
</dbReference>
<dbReference type="EMBL" id="JAWDJX010000003">
    <property type="protein sequence ID" value="KAK3057398.1"/>
    <property type="molecule type" value="Genomic_DNA"/>
</dbReference>
<dbReference type="Pfam" id="PF20237">
    <property type="entry name" value="DUF6594"/>
    <property type="match status" value="1"/>
</dbReference>
<evidence type="ECO:0000313" key="4">
    <source>
        <dbReference type="Proteomes" id="UP001271007"/>
    </source>
</evidence>
<organism evidence="3 4">
    <name type="scientific">Extremus antarcticus</name>
    <dbReference type="NCBI Taxonomy" id="702011"/>
    <lineage>
        <taxon>Eukaryota</taxon>
        <taxon>Fungi</taxon>
        <taxon>Dikarya</taxon>
        <taxon>Ascomycota</taxon>
        <taxon>Pezizomycotina</taxon>
        <taxon>Dothideomycetes</taxon>
        <taxon>Dothideomycetidae</taxon>
        <taxon>Mycosphaerellales</taxon>
        <taxon>Extremaceae</taxon>
        <taxon>Extremus</taxon>
    </lineage>
</organism>
<feature type="domain" description="DUF6594" evidence="2">
    <location>
        <begin position="23"/>
        <end position="188"/>
    </location>
</feature>
<feature type="transmembrane region" description="Helical" evidence="1">
    <location>
        <begin position="118"/>
        <end position="143"/>
    </location>
</feature>
<dbReference type="Proteomes" id="UP001271007">
    <property type="component" value="Unassembled WGS sequence"/>
</dbReference>
<keyword evidence="1" id="KW-1133">Transmembrane helix</keyword>
<proteinExistence type="predicted"/>
<accession>A0AAJ0GH08</accession>
<keyword evidence="1" id="KW-0812">Transmembrane</keyword>
<feature type="transmembrane region" description="Helical" evidence="1">
    <location>
        <begin position="175"/>
        <end position="193"/>
    </location>
</feature>
<sequence length="201" mass="21795">MVLDLVSESASTHKFGTNEDVDEALLLRRRVAELEHPSTTAIKAARLELLEADGTSKYGRDATYLFDSEEDLVSLSPGVDQDAISRPNLMLMHEAKAPSAHGHSHENDRIRHFEEKSLLLFMNMLSILIASILLIGSILALYFFTNPDVRLALVIVFIVLFASCIAASTGASRDSIFAATAAYTAVLVVFVSGDLGKAKTG</sequence>
<evidence type="ECO:0000256" key="1">
    <source>
        <dbReference type="SAM" id="Phobius"/>
    </source>
</evidence>